<evidence type="ECO:0000313" key="2">
    <source>
        <dbReference type="Proteomes" id="UP000001868"/>
    </source>
</evidence>
<dbReference type="EMBL" id="CP000748">
    <property type="protein sequence ID" value="ACG80245.1"/>
    <property type="molecule type" value="Genomic_DNA"/>
</dbReference>
<keyword evidence="1" id="KW-0614">Plasmid</keyword>
<dbReference type="HOGENOM" id="CLU_126566_0_0_5"/>
<gene>
    <name evidence="1" type="ordered locus">PHZ_p0303</name>
</gene>
<protein>
    <recommendedName>
        <fullName evidence="3">Growth inhibitor PemK</fullName>
    </recommendedName>
</protein>
<organism evidence="1 2">
    <name type="scientific">Phenylobacterium zucineum (strain HLK1)</name>
    <dbReference type="NCBI Taxonomy" id="450851"/>
    <lineage>
        <taxon>Bacteria</taxon>
        <taxon>Pseudomonadati</taxon>
        <taxon>Pseudomonadota</taxon>
        <taxon>Alphaproteobacteria</taxon>
        <taxon>Caulobacterales</taxon>
        <taxon>Caulobacteraceae</taxon>
        <taxon>Phenylobacterium</taxon>
    </lineage>
</organism>
<sequence>MALPTPAPGLVISYAYLWRDQAGAGAEEGRKDRPCAIVLTTRDDEGDTVVYVAPITHSRPEGDHTAVALPPGVKRRLGLDAAASWIITRELNRFVWPGYDLRPVSRDKPDVFAWGFLPVELLEAVKRAVAAHQRAKRLRAVDRG</sequence>
<dbReference type="KEGG" id="pzu:PHZ_p0303"/>
<evidence type="ECO:0008006" key="3">
    <source>
        <dbReference type="Google" id="ProtNLM"/>
    </source>
</evidence>
<dbReference type="OrthoDB" id="7432864at2"/>
<reference evidence="1 2" key="1">
    <citation type="journal article" date="2008" name="BMC Genomics">
        <title>Complete genome of Phenylobacterium zucineum - a novel facultative intracellular bacterium isolated from human erythroleukemia cell line K562.</title>
        <authorList>
            <person name="Luo Y."/>
            <person name="Xu X."/>
            <person name="Ding Z."/>
            <person name="Liu Z."/>
            <person name="Zhang B."/>
            <person name="Yan Z."/>
            <person name="Sun J."/>
            <person name="Hu S."/>
            <person name="Hu X."/>
        </authorList>
    </citation>
    <scope>NUCLEOTIDE SEQUENCE [LARGE SCALE GENOMIC DNA]</scope>
    <source>
        <strain evidence="2">HLK1</strain>
        <plasmid evidence="2">HLK1</plasmid>
        <plasmid evidence="2">Plasmid pHLK1</plasmid>
    </source>
</reference>
<name>B4RIS0_PHEZH</name>
<accession>B4RIS0</accession>
<dbReference type="eggNOG" id="ENOG5032S7M">
    <property type="taxonomic scope" value="Bacteria"/>
</dbReference>
<dbReference type="Proteomes" id="UP000001868">
    <property type="component" value="Plasmid pHLK1"/>
</dbReference>
<keyword evidence="2" id="KW-1185">Reference proteome</keyword>
<dbReference type="AlphaFoldDB" id="B4RIS0"/>
<proteinExistence type="predicted"/>
<dbReference type="RefSeq" id="WP_012520541.1">
    <property type="nucleotide sequence ID" value="NC_011143.1"/>
</dbReference>
<geneLocation type="plasmid" evidence="2">
    <name>pHLK1</name>
</geneLocation>
<evidence type="ECO:0000313" key="1">
    <source>
        <dbReference type="EMBL" id="ACG80245.1"/>
    </source>
</evidence>